<sequence length="80" mass="8504">MSATRIVRPVALERAFAAAEGRITDGPSFQKSAGLGNDGHVPQVRESPEIRKGQGFIAASVSPTNCSAVTRLEPENANRR</sequence>
<name>A0A222E4C7_9RHOB</name>
<gene>
    <name evidence="1" type="ORF">ANTHELSMS3_02389</name>
</gene>
<evidence type="ECO:0000313" key="2">
    <source>
        <dbReference type="Proteomes" id="UP000203589"/>
    </source>
</evidence>
<accession>A0A222E4C7</accession>
<dbReference type="KEGG" id="aht:ANTHELSMS3_02389"/>
<evidence type="ECO:0000313" key="1">
    <source>
        <dbReference type="EMBL" id="ASP21064.1"/>
    </source>
</evidence>
<proteinExistence type="predicted"/>
<organism evidence="1 2">
    <name type="scientific">Antarctobacter heliothermus</name>
    <dbReference type="NCBI Taxonomy" id="74033"/>
    <lineage>
        <taxon>Bacteria</taxon>
        <taxon>Pseudomonadati</taxon>
        <taxon>Pseudomonadota</taxon>
        <taxon>Alphaproteobacteria</taxon>
        <taxon>Rhodobacterales</taxon>
        <taxon>Roseobacteraceae</taxon>
        <taxon>Antarctobacter</taxon>
    </lineage>
</organism>
<protein>
    <submittedName>
        <fullName evidence="1">Uncharacterized protein</fullName>
    </submittedName>
</protein>
<reference evidence="1 2" key="1">
    <citation type="submission" date="2017-07" db="EMBL/GenBank/DDBJ databases">
        <title>Genome Sequence of Antarctobacter heliothermus Strain SMS3 Isolated from a culture of the Diatom Skeletonema marinoi.</title>
        <authorList>
            <person name="Topel M."/>
            <person name="Pinder M.I.M."/>
            <person name="Johansson O.N."/>
            <person name="Kourtchenko O."/>
            <person name="Godhe A."/>
            <person name="Clarke A.K."/>
        </authorList>
    </citation>
    <scope>NUCLEOTIDE SEQUENCE [LARGE SCALE GENOMIC DNA]</scope>
    <source>
        <strain evidence="1 2">SMS3</strain>
    </source>
</reference>
<dbReference type="EMBL" id="CP022540">
    <property type="protein sequence ID" value="ASP21064.1"/>
    <property type="molecule type" value="Genomic_DNA"/>
</dbReference>
<dbReference type="AlphaFoldDB" id="A0A222E4C7"/>
<keyword evidence="2" id="KW-1185">Reference proteome</keyword>
<dbReference type="Proteomes" id="UP000203589">
    <property type="component" value="Chromosome"/>
</dbReference>